<feature type="transmembrane region" description="Helical" evidence="1">
    <location>
        <begin position="224"/>
        <end position="244"/>
    </location>
</feature>
<dbReference type="AlphaFoldDB" id="A0A833LX64"/>
<organism evidence="2 3">
    <name type="scientific">Leptonema illini</name>
    <dbReference type="NCBI Taxonomy" id="183"/>
    <lineage>
        <taxon>Bacteria</taxon>
        <taxon>Pseudomonadati</taxon>
        <taxon>Spirochaetota</taxon>
        <taxon>Spirochaetia</taxon>
        <taxon>Leptospirales</taxon>
        <taxon>Leptospiraceae</taxon>
        <taxon>Leptonema</taxon>
    </lineage>
</organism>
<keyword evidence="1" id="KW-1133">Transmembrane helix</keyword>
<feature type="transmembrane region" description="Helical" evidence="1">
    <location>
        <begin position="265"/>
        <end position="287"/>
    </location>
</feature>
<reference evidence="2 3" key="1">
    <citation type="submission" date="2019-10" db="EMBL/GenBank/DDBJ databases">
        <title>Extracellular Electron Transfer in a Candidatus Methanoperedens spp. Enrichment Culture.</title>
        <authorList>
            <person name="Berger S."/>
            <person name="Rangel Shaw D."/>
            <person name="Berben T."/>
            <person name="In 'T Zandt M."/>
            <person name="Frank J."/>
            <person name="Reimann J."/>
            <person name="Jetten M.S.M."/>
            <person name="Welte C.U."/>
        </authorList>
    </citation>
    <scope>NUCLEOTIDE SEQUENCE [LARGE SCALE GENOMIC DNA]</scope>
    <source>
        <strain evidence="2">SB12</strain>
    </source>
</reference>
<accession>A0A833LX64</accession>
<feature type="transmembrane region" description="Helical" evidence="1">
    <location>
        <begin position="21"/>
        <end position="40"/>
    </location>
</feature>
<proteinExistence type="predicted"/>
<protein>
    <submittedName>
        <fullName evidence="2">Uncharacterized protein</fullName>
    </submittedName>
</protein>
<comment type="caution">
    <text evidence="2">The sequence shown here is derived from an EMBL/GenBank/DDBJ whole genome shotgun (WGS) entry which is preliminary data.</text>
</comment>
<dbReference type="EMBL" id="WBUI01000037">
    <property type="protein sequence ID" value="KAB2929086.1"/>
    <property type="molecule type" value="Genomic_DNA"/>
</dbReference>
<name>A0A833LX64_9LEPT</name>
<gene>
    <name evidence="2" type="ORF">F9K24_20860</name>
</gene>
<feature type="transmembrane region" description="Helical" evidence="1">
    <location>
        <begin position="385"/>
        <end position="415"/>
    </location>
</feature>
<feature type="transmembrane region" description="Helical" evidence="1">
    <location>
        <begin position="46"/>
        <end position="63"/>
    </location>
</feature>
<feature type="transmembrane region" description="Helical" evidence="1">
    <location>
        <begin position="79"/>
        <end position="98"/>
    </location>
</feature>
<sequence>MFKEQIMTGRLLQRDSKGRRNIWPFYIAYIVCMALFLRLLPGASSNVFILCLSILVWLDLFFIRRRAALILLHPHARTLRLLGFALFILWMLLPLTYYSDDWIRHVYDGLQLVQGRPVYRLPPVDLPPPAGFDLLPNHAHRQTIYLPFTQLQAWLAGGLFYWLGGVVPARVIFALVWSAVTVVLFILAWRRLSRRHRASLLSVMGTSPFLVFSASLHADVQGMFGTLALLSGSSGMLAVILPLIKPEGIFITLQAWLDRTHKSRKTYYITACITLFFMATFSFMILWPTKEDALGFFKQTQFFSNWWTAYHPAVYVLERLGYSVYDGQALYRLFLLPVFVLALTFFGFLHPALRMPVRKPGEMWPLGMIFLALYFLWRITLHPWYFLWFVPFLILRGAHRILAFFPMLLLWYAVIPDYRAGQGWHEGTFFLVAGAHVAALLFIDRMRRIGLI</sequence>
<feature type="transmembrane region" description="Helical" evidence="1">
    <location>
        <begin position="329"/>
        <end position="349"/>
    </location>
</feature>
<keyword evidence="1" id="KW-0812">Transmembrane</keyword>
<keyword evidence="1" id="KW-0472">Membrane</keyword>
<feature type="transmembrane region" description="Helical" evidence="1">
    <location>
        <begin position="200"/>
        <end position="218"/>
    </location>
</feature>
<feature type="transmembrane region" description="Helical" evidence="1">
    <location>
        <begin position="159"/>
        <end position="188"/>
    </location>
</feature>
<evidence type="ECO:0000256" key="1">
    <source>
        <dbReference type="SAM" id="Phobius"/>
    </source>
</evidence>
<dbReference type="Proteomes" id="UP000460298">
    <property type="component" value="Unassembled WGS sequence"/>
</dbReference>
<feature type="transmembrane region" description="Helical" evidence="1">
    <location>
        <begin position="427"/>
        <end position="443"/>
    </location>
</feature>
<feature type="transmembrane region" description="Helical" evidence="1">
    <location>
        <begin position="361"/>
        <end position="379"/>
    </location>
</feature>
<evidence type="ECO:0000313" key="3">
    <source>
        <dbReference type="Proteomes" id="UP000460298"/>
    </source>
</evidence>
<evidence type="ECO:0000313" key="2">
    <source>
        <dbReference type="EMBL" id="KAB2929086.1"/>
    </source>
</evidence>